<evidence type="ECO:0000313" key="2">
    <source>
        <dbReference type="Proteomes" id="UP000054995"/>
    </source>
</evidence>
<reference evidence="1 2" key="1">
    <citation type="submission" date="2015-01" db="EMBL/GenBank/DDBJ databases">
        <title>Evolution of Trichinella species and genotypes.</title>
        <authorList>
            <person name="Korhonen P.K."/>
            <person name="Edoardo P."/>
            <person name="Giuseppe L.R."/>
            <person name="Gasser R.B."/>
        </authorList>
    </citation>
    <scope>NUCLEOTIDE SEQUENCE [LARGE SCALE GENOMIC DNA]</scope>
    <source>
        <strain evidence="1">ISS470</strain>
    </source>
</reference>
<organism evidence="1 2">
    <name type="scientific">Trichinella pseudospiralis</name>
    <name type="common">Parasitic roundworm</name>
    <dbReference type="NCBI Taxonomy" id="6337"/>
    <lineage>
        <taxon>Eukaryota</taxon>
        <taxon>Metazoa</taxon>
        <taxon>Ecdysozoa</taxon>
        <taxon>Nematoda</taxon>
        <taxon>Enoplea</taxon>
        <taxon>Dorylaimia</taxon>
        <taxon>Trichinellida</taxon>
        <taxon>Trichinellidae</taxon>
        <taxon>Trichinella</taxon>
    </lineage>
</organism>
<protein>
    <submittedName>
        <fullName evidence="1">Uncharacterized protein</fullName>
    </submittedName>
</protein>
<keyword evidence="2" id="KW-1185">Reference proteome</keyword>
<proteinExistence type="predicted"/>
<dbReference type="EMBL" id="JYDT01000028">
    <property type="protein sequence ID" value="KRY89727.1"/>
    <property type="molecule type" value="Genomic_DNA"/>
</dbReference>
<name>A0A0V1FV49_TRIPS</name>
<comment type="caution">
    <text evidence="1">The sequence shown here is derived from an EMBL/GenBank/DDBJ whole genome shotgun (WGS) entry which is preliminary data.</text>
</comment>
<sequence length="64" mass="7151">MKIAEKNFNVVKLVKSGQQQKLNLEQAIASHVVVLAKTVCCPLHDLNGHSTNQDIFMLGHRIKN</sequence>
<dbReference type="Proteomes" id="UP000054995">
    <property type="component" value="Unassembled WGS sequence"/>
</dbReference>
<accession>A0A0V1FV49</accession>
<evidence type="ECO:0000313" key="1">
    <source>
        <dbReference type="EMBL" id="KRY89727.1"/>
    </source>
</evidence>
<gene>
    <name evidence="1" type="ORF">T4D_12511</name>
</gene>
<dbReference type="AlphaFoldDB" id="A0A0V1FV49"/>